<reference evidence="3" key="1">
    <citation type="submission" date="2016-04" db="EMBL/GenBank/DDBJ databases">
        <authorList>
            <person name="Evans L.H."/>
            <person name="Alamgir A."/>
            <person name="Owens N."/>
            <person name="Weber N.D."/>
            <person name="Virtaneva K."/>
            <person name="Barbian K."/>
            <person name="Babar A."/>
            <person name="Rosenke K."/>
        </authorList>
    </citation>
    <scope>NUCLEOTIDE SEQUENCE</scope>
    <source>
        <strain evidence="3">86-2</strain>
    </source>
</reference>
<organism evidence="3">
    <name type="scientific">uncultured Dysgonomonas sp</name>
    <dbReference type="NCBI Taxonomy" id="206096"/>
    <lineage>
        <taxon>Bacteria</taxon>
        <taxon>Pseudomonadati</taxon>
        <taxon>Bacteroidota</taxon>
        <taxon>Bacteroidia</taxon>
        <taxon>Bacteroidales</taxon>
        <taxon>Dysgonomonadaceae</taxon>
        <taxon>Dysgonomonas</taxon>
        <taxon>environmental samples</taxon>
    </lineage>
</organism>
<dbReference type="PROSITE" id="PS51257">
    <property type="entry name" value="PROKAR_LIPOPROTEIN"/>
    <property type="match status" value="1"/>
</dbReference>
<dbReference type="Gene3D" id="1.20.5.340">
    <property type="match status" value="1"/>
</dbReference>
<evidence type="ECO:0000256" key="2">
    <source>
        <dbReference type="SAM" id="SignalP"/>
    </source>
</evidence>
<dbReference type="EMBL" id="FLUL01000002">
    <property type="protein sequence ID" value="SBW10665.1"/>
    <property type="molecule type" value="Genomic_DNA"/>
</dbReference>
<evidence type="ECO:0000256" key="1">
    <source>
        <dbReference type="SAM" id="Coils"/>
    </source>
</evidence>
<feature type="chain" id="PRO_5011112773" description="Lipoprotein" evidence="2">
    <location>
        <begin position="22"/>
        <end position="290"/>
    </location>
</feature>
<accession>A0A212KGJ1</accession>
<evidence type="ECO:0008006" key="4">
    <source>
        <dbReference type="Google" id="ProtNLM"/>
    </source>
</evidence>
<dbReference type="AlphaFoldDB" id="A0A212KGJ1"/>
<keyword evidence="2" id="KW-0732">Signal</keyword>
<name>A0A212KGJ1_9BACT</name>
<dbReference type="GeneID" id="78082281"/>
<feature type="coiled-coil region" evidence="1">
    <location>
        <begin position="127"/>
        <end position="175"/>
    </location>
</feature>
<sequence>MKKLVVGCLCLLALASCNVKNSDEYKALQAQRDSLLQVTSKSNSELEEMNTLINDVEENFRQIREAEKFLSIESKSKGEMSNDTKTRIKDNFEMINEILKKNKTDIDKLNKRLKSNSGQMSGLKATIERLNSELVERANTISELQKSLSARDEQIALLQTDVQSLTSNVETLSSQTAEQASKIKEQDKELNTAYYMFGTSKELKEAKIVSGGFLASPKILKESIEKSKFIRIDIRDTHSIPVYDKKAKLLSDHPKDSYTLDKDAKGTIVIKITDYKRFWSLTKFLIIEVG</sequence>
<keyword evidence="1" id="KW-0175">Coiled coil</keyword>
<proteinExistence type="predicted"/>
<protein>
    <recommendedName>
        <fullName evidence="4">Lipoprotein</fullName>
    </recommendedName>
</protein>
<feature type="signal peptide" evidence="2">
    <location>
        <begin position="1"/>
        <end position="21"/>
    </location>
</feature>
<gene>
    <name evidence="3" type="ORF">KL86DYS2_20166</name>
</gene>
<evidence type="ECO:0000313" key="3">
    <source>
        <dbReference type="EMBL" id="SBW10665.1"/>
    </source>
</evidence>
<dbReference type="RefSeq" id="WP_006843001.1">
    <property type="nucleotide sequence ID" value="NZ_CABTJG010000008.1"/>
</dbReference>